<comment type="caution">
    <text evidence="7">The sequence shown here is derived from an EMBL/GenBank/DDBJ whole genome shotgun (WGS) entry which is preliminary data.</text>
</comment>
<dbReference type="GO" id="GO:0005886">
    <property type="term" value="C:plasma membrane"/>
    <property type="evidence" value="ECO:0007669"/>
    <property type="project" value="UniProtKB-ARBA"/>
</dbReference>
<dbReference type="InterPro" id="IPR003339">
    <property type="entry name" value="ABC/ECF_trnsptr_transmembrane"/>
</dbReference>
<dbReference type="Pfam" id="PF02361">
    <property type="entry name" value="CbiQ"/>
    <property type="match status" value="1"/>
</dbReference>
<dbReference type="InterPro" id="IPR051611">
    <property type="entry name" value="ECF_transporter_component"/>
</dbReference>
<dbReference type="OMA" id="SWITQPT"/>
<keyword evidence="5 6" id="KW-0472">Membrane</keyword>
<evidence type="ECO:0000256" key="2">
    <source>
        <dbReference type="ARBA" id="ARBA00022475"/>
    </source>
</evidence>
<dbReference type="EMBL" id="NBZD01000001">
    <property type="protein sequence ID" value="PNH19949.1"/>
    <property type="molecule type" value="Genomic_DNA"/>
</dbReference>
<dbReference type="PANTHER" id="PTHR34857:SF2">
    <property type="entry name" value="SLL0384 PROTEIN"/>
    <property type="match status" value="1"/>
</dbReference>
<dbReference type="Proteomes" id="UP000236394">
    <property type="component" value="Unassembled WGS sequence"/>
</dbReference>
<evidence type="ECO:0000256" key="3">
    <source>
        <dbReference type="ARBA" id="ARBA00022692"/>
    </source>
</evidence>
<gene>
    <name evidence="7" type="ORF">B7R76_03505</name>
</gene>
<dbReference type="RefSeq" id="WP_012993133.1">
    <property type="nucleotide sequence ID" value="NZ_NBZD01000001.1"/>
</dbReference>
<evidence type="ECO:0000256" key="4">
    <source>
        <dbReference type="ARBA" id="ARBA00022989"/>
    </source>
</evidence>
<accession>A0A2J8B5A8</accession>
<reference evidence="8" key="1">
    <citation type="submission" date="2017-04" db="EMBL/GenBank/DDBJ databases">
        <authorList>
            <person name="Bumgarner R.E."/>
            <person name="Fredricks D.N."/>
            <person name="Srinivasan S."/>
        </authorList>
    </citation>
    <scope>NUCLEOTIDE SEQUENCE [LARGE SCALE GENOMIC DNA]</scope>
    <source>
        <strain evidence="8">KA00405</strain>
    </source>
</reference>
<feature type="transmembrane region" description="Helical" evidence="6">
    <location>
        <begin position="21"/>
        <end position="49"/>
    </location>
</feature>
<evidence type="ECO:0000313" key="7">
    <source>
        <dbReference type="EMBL" id="PNH19949.1"/>
    </source>
</evidence>
<sequence>MNIQYTKIHSGLCTFDPRTKILLLAITVFAATMAPSLRHVWLLVLFITLFGCTCGKAKRSLCHLIFFALFYLLTLYVLSLETGVVYTMFVAWMGLFYKVYPCAMLAGIILSTTSVNEFLTAMNKAHVSKGIYIPLAVMLRYIPTIQEDWHYIKDGMRLRDVSLSFKGFIHHPGMTIECLYVPLLMTASKAADELAIASVTRGIENPHSRTCLIQIKFRIQDILVIICFLFLLALNAGEIGGAV</sequence>
<keyword evidence="3 6" id="KW-0812">Transmembrane</keyword>
<name>A0A2J8B5A8_9FIRM</name>
<evidence type="ECO:0000313" key="8">
    <source>
        <dbReference type="Proteomes" id="UP000236394"/>
    </source>
</evidence>
<evidence type="ECO:0000256" key="6">
    <source>
        <dbReference type="SAM" id="Phobius"/>
    </source>
</evidence>
<comment type="subcellular location">
    <subcellularLocation>
        <location evidence="1">Membrane</location>
        <topology evidence="1">Multi-pass membrane protein</topology>
    </subcellularLocation>
</comment>
<dbReference type="CDD" id="cd16914">
    <property type="entry name" value="EcfT"/>
    <property type="match status" value="1"/>
</dbReference>
<proteinExistence type="predicted"/>
<evidence type="ECO:0000256" key="1">
    <source>
        <dbReference type="ARBA" id="ARBA00004141"/>
    </source>
</evidence>
<feature type="transmembrane region" description="Helical" evidence="6">
    <location>
        <begin position="61"/>
        <end position="78"/>
    </location>
</feature>
<protein>
    <submittedName>
        <fullName evidence="7">Cobalt transporter</fullName>
    </submittedName>
</protein>
<organism evidence="7 8">
    <name type="scientific">Mageeibacillus indolicus</name>
    <dbReference type="NCBI Taxonomy" id="884684"/>
    <lineage>
        <taxon>Bacteria</taxon>
        <taxon>Bacillati</taxon>
        <taxon>Bacillota</taxon>
        <taxon>Clostridia</taxon>
        <taxon>Eubacteriales</taxon>
        <taxon>Oscillospiraceae</taxon>
        <taxon>Mageeibacillus</taxon>
    </lineage>
</organism>
<dbReference type="AlphaFoldDB" id="A0A2J8B5A8"/>
<keyword evidence="2" id="KW-1003">Cell membrane</keyword>
<feature type="transmembrane region" description="Helical" evidence="6">
    <location>
        <begin position="222"/>
        <end position="242"/>
    </location>
</feature>
<feature type="transmembrane region" description="Helical" evidence="6">
    <location>
        <begin position="84"/>
        <end position="110"/>
    </location>
</feature>
<evidence type="ECO:0000256" key="5">
    <source>
        <dbReference type="ARBA" id="ARBA00023136"/>
    </source>
</evidence>
<keyword evidence="4 6" id="KW-1133">Transmembrane helix</keyword>
<dbReference type="PANTHER" id="PTHR34857">
    <property type="entry name" value="SLL0384 PROTEIN"/>
    <property type="match status" value="1"/>
</dbReference>